<evidence type="ECO:0000256" key="1">
    <source>
        <dbReference type="SAM" id="MobiDB-lite"/>
    </source>
</evidence>
<dbReference type="AlphaFoldDB" id="A0A316YKY7"/>
<feature type="region of interest" description="Disordered" evidence="1">
    <location>
        <begin position="128"/>
        <end position="151"/>
    </location>
</feature>
<name>A0A316YKY7_9BASI</name>
<dbReference type="RefSeq" id="XP_025375583.1">
    <property type="nucleotide sequence ID" value="XM_025518156.1"/>
</dbReference>
<reference evidence="2 3" key="1">
    <citation type="journal article" date="2018" name="Mol. Biol. Evol.">
        <title>Broad Genomic Sampling Reveals a Smut Pathogenic Ancestry of the Fungal Clade Ustilaginomycotina.</title>
        <authorList>
            <person name="Kijpornyongpan T."/>
            <person name="Mondo S.J."/>
            <person name="Barry K."/>
            <person name="Sandor L."/>
            <person name="Lee J."/>
            <person name="Lipzen A."/>
            <person name="Pangilinan J."/>
            <person name="LaButti K."/>
            <person name="Hainaut M."/>
            <person name="Henrissat B."/>
            <person name="Grigoriev I.V."/>
            <person name="Spatafora J.W."/>
            <person name="Aime M.C."/>
        </authorList>
    </citation>
    <scope>NUCLEOTIDE SEQUENCE [LARGE SCALE GENOMIC DNA]</scope>
    <source>
        <strain evidence="2 3">MCA 4198</strain>
    </source>
</reference>
<evidence type="ECO:0000313" key="3">
    <source>
        <dbReference type="Proteomes" id="UP000245768"/>
    </source>
</evidence>
<keyword evidence="3" id="KW-1185">Reference proteome</keyword>
<sequence>MANVIRGQLDQIHKRVGTWFRRLPLSGLLFAQGQVVGAWQTLAGRLSLHCYVPVAEALQGNAAREHVPTLLPGKGCLGRLRSKGMVAAERRRRCRCERNSWWAPIGVGLRTRAALPASARAMLCAERTRERGRETEAKYSPPSVLCPPAQS</sequence>
<dbReference type="Proteomes" id="UP000245768">
    <property type="component" value="Unassembled WGS sequence"/>
</dbReference>
<proteinExistence type="predicted"/>
<protein>
    <submittedName>
        <fullName evidence="2">Uncharacterized protein</fullName>
    </submittedName>
</protein>
<accession>A0A316YKY7</accession>
<dbReference type="EMBL" id="KZ819638">
    <property type="protein sequence ID" value="PWN88385.1"/>
    <property type="molecule type" value="Genomic_DNA"/>
</dbReference>
<dbReference type="GeneID" id="37040072"/>
<evidence type="ECO:0000313" key="2">
    <source>
        <dbReference type="EMBL" id="PWN88385.1"/>
    </source>
</evidence>
<gene>
    <name evidence="2" type="ORF">FA10DRAFT_162202</name>
</gene>
<organism evidence="2 3">
    <name type="scientific">Acaromyces ingoldii</name>
    <dbReference type="NCBI Taxonomy" id="215250"/>
    <lineage>
        <taxon>Eukaryota</taxon>
        <taxon>Fungi</taxon>
        <taxon>Dikarya</taxon>
        <taxon>Basidiomycota</taxon>
        <taxon>Ustilaginomycotina</taxon>
        <taxon>Exobasidiomycetes</taxon>
        <taxon>Exobasidiales</taxon>
        <taxon>Cryptobasidiaceae</taxon>
        <taxon>Acaromyces</taxon>
    </lineage>
</organism>
<dbReference type="InParanoid" id="A0A316YKY7"/>
<feature type="compositionally biased region" description="Basic and acidic residues" evidence="1">
    <location>
        <begin position="128"/>
        <end position="137"/>
    </location>
</feature>